<sequence>MKAGTTTFTAAELAYLREQPIGRLSTVGRDGDPQIRPVGVHLSPDGAGIDIVGHALASTQKWRNVLRNPQVAFIVDTVLSVRPPDARGIEIRGTATALSGAGTTDGGLSGDIIRIAPRRIISWGLDGVGTTARDWTESPHTTD</sequence>
<protein>
    <submittedName>
        <fullName evidence="3">PPOX class F420-dependent oxidoreductase</fullName>
        <ecNumber evidence="3">1.-.-.-</ecNumber>
    </submittedName>
</protein>
<reference evidence="3 4" key="1">
    <citation type="submission" date="2020-04" db="EMBL/GenBank/DDBJ databases">
        <title>MicrobeNet Type strains.</title>
        <authorList>
            <person name="Nicholson A.C."/>
        </authorList>
    </citation>
    <scope>NUCLEOTIDE SEQUENCE [LARGE SCALE GENOMIC DNA]</scope>
    <source>
        <strain evidence="3 4">ATCC 700731</strain>
    </source>
</reference>
<dbReference type="AlphaFoldDB" id="A0A7X6MLM5"/>
<dbReference type="GO" id="GO:0016627">
    <property type="term" value="F:oxidoreductase activity, acting on the CH-CH group of donors"/>
    <property type="evidence" value="ECO:0007669"/>
    <property type="project" value="TreeGrafter"/>
</dbReference>
<accession>A0A7X6MLM5</accession>
<name>A0A7X6MLM5_9MYCO</name>
<dbReference type="EMBL" id="JAAXPJ010000002">
    <property type="protein sequence ID" value="NKZ10661.1"/>
    <property type="molecule type" value="Genomic_DNA"/>
</dbReference>
<dbReference type="GO" id="GO:0005829">
    <property type="term" value="C:cytosol"/>
    <property type="evidence" value="ECO:0007669"/>
    <property type="project" value="TreeGrafter"/>
</dbReference>
<dbReference type="GO" id="GO:0070967">
    <property type="term" value="F:coenzyme F420 binding"/>
    <property type="evidence" value="ECO:0007669"/>
    <property type="project" value="TreeGrafter"/>
</dbReference>
<dbReference type="Gene3D" id="2.30.110.10">
    <property type="entry name" value="Electron Transport, Fmn-binding Protein, Chain A"/>
    <property type="match status" value="1"/>
</dbReference>
<dbReference type="SUPFAM" id="SSF50475">
    <property type="entry name" value="FMN-binding split barrel"/>
    <property type="match status" value="1"/>
</dbReference>
<keyword evidence="1 3" id="KW-0560">Oxidoreductase</keyword>
<dbReference type="EC" id="1.-.-.-" evidence="3"/>
<dbReference type="NCBIfam" id="TIGR04023">
    <property type="entry name" value="PPOX_MSMEG_5819"/>
    <property type="match status" value="1"/>
</dbReference>
<dbReference type="InterPro" id="IPR012349">
    <property type="entry name" value="Split_barrel_FMN-bd"/>
</dbReference>
<evidence type="ECO:0000313" key="4">
    <source>
        <dbReference type="Proteomes" id="UP000518188"/>
    </source>
</evidence>
<organism evidence="3 4">
    <name type="scientific">Mycolicibacterium septicum DSM 44393</name>
    <dbReference type="NCBI Taxonomy" id="1341646"/>
    <lineage>
        <taxon>Bacteria</taxon>
        <taxon>Bacillati</taxon>
        <taxon>Actinomycetota</taxon>
        <taxon>Actinomycetes</taxon>
        <taxon>Mycobacteriales</taxon>
        <taxon>Mycobacteriaceae</taxon>
        <taxon>Mycolicibacterium</taxon>
    </lineage>
</organism>
<gene>
    <name evidence="3" type="ORF">HGA11_06685</name>
</gene>
<dbReference type="Pfam" id="PF01243">
    <property type="entry name" value="PNPOx_N"/>
    <property type="match status" value="1"/>
</dbReference>
<dbReference type="PANTHER" id="PTHR35176">
    <property type="entry name" value="HEME OXYGENASE HI_0854-RELATED"/>
    <property type="match status" value="1"/>
</dbReference>
<proteinExistence type="predicted"/>
<evidence type="ECO:0000259" key="2">
    <source>
        <dbReference type="Pfam" id="PF01243"/>
    </source>
</evidence>
<dbReference type="InterPro" id="IPR052019">
    <property type="entry name" value="F420H2_bilvrd_red/Heme_oxyg"/>
</dbReference>
<dbReference type="Proteomes" id="UP000518188">
    <property type="component" value="Unassembled WGS sequence"/>
</dbReference>
<comment type="caution">
    <text evidence="3">The sequence shown here is derived from an EMBL/GenBank/DDBJ whole genome shotgun (WGS) entry which is preliminary data.</text>
</comment>
<dbReference type="PANTHER" id="PTHR35176:SF6">
    <property type="entry name" value="HEME OXYGENASE HI_0854-RELATED"/>
    <property type="match status" value="1"/>
</dbReference>
<dbReference type="InterPro" id="IPR011576">
    <property type="entry name" value="Pyridox_Oxase_N"/>
</dbReference>
<feature type="domain" description="Pyridoxamine 5'-phosphate oxidase N-terminal" evidence="2">
    <location>
        <begin position="11"/>
        <end position="99"/>
    </location>
</feature>
<evidence type="ECO:0000313" key="3">
    <source>
        <dbReference type="EMBL" id="NKZ10661.1"/>
    </source>
</evidence>
<evidence type="ECO:0000256" key="1">
    <source>
        <dbReference type="ARBA" id="ARBA00023002"/>
    </source>
</evidence>
<dbReference type="InterPro" id="IPR024031">
    <property type="entry name" value="MSMEG_5819/OxyR"/>
</dbReference>